<evidence type="ECO:0000313" key="2">
    <source>
        <dbReference type="Proteomes" id="UP000253324"/>
    </source>
</evidence>
<accession>A0A368YKT4</accession>
<dbReference type="AlphaFoldDB" id="A0A368YKT4"/>
<evidence type="ECO:0000313" key="1">
    <source>
        <dbReference type="EMBL" id="RCW79507.1"/>
    </source>
</evidence>
<dbReference type="Proteomes" id="UP000253324">
    <property type="component" value="Unassembled WGS sequence"/>
</dbReference>
<comment type="caution">
    <text evidence="1">The sequence shown here is derived from an EMBL/GenBank/DDBJ whole genome shotgun (WGS) entry which is preliminary data.</text>
</comment>
<gene>
    <name evidence="1" type="ORF">C7476_11722</name>
</gene>
<organism evidence="1 2">
    <name type="scientific">Phyllobacterium bourgognense</name>
    <dbReference type="NCBI Taxonomy" id="314236"/>
    <lineage>
        <taxon>Bacteria</taxon>
        <taxon>Pseudomonadati</taxon>
        <taxon>Pseudomonadota</taxon>
        <taxon>Alphaproteobacteria</taxon>
        <taxon>Hyphomicrobiales</taxon>
        <taxon>Phyllobacteriaceae</taxon>
        <taxon>Phyllobacterium</taxon>
    </lineage>
</organism>
<sequence length="54" mass="5659">MIQSTANLSLLFLRALIFSAILVGPVVAFAASYEGRNPSNGGIGLVLLVSLQRV</sequence>
<dbReference type="RefSeq" id="WP_170113757.1">
    <property type="nucleotide sequence ID" value="NZ_QPJM01000017.1"/>
</dbReference>
<keyword evidence="2" id="KW-1185">Reference proteome</keyword>
<dbReference type="EMBL" id="QPJM01000017">
    <property type="protein sequence ID" value="RCW79507.1"/>
    <property type="molecule type" value="Genomic_DNA"/>
</dbReference>
<proteinExistence type="predicted"/>
<protein>
    <submittedName>
        <fullName evidence="1">Uncharacterized protein</fullName>
    </submittedName>
</protein>
<reference evidence="1 2" key="1">
    <citation type="submission" date="2018-07" db="EMBL/GenBank/DDBJ databases">
        <title>Genomic Encyclopedia of Type Strains, Phase III (KMG-III): the genomes of soil and plant-associated and newly described type strains.</title>
        <authorList>
            <person name="Whitman W."/>
        </authorList>
    </citation>
    <scope>NUCLEOTIDE SEQUENCE [LARGE SCALE GENOMIC DNA]</scope>
    <source>
        <strain evidence="1 2">31-25a</strain>
    </source>
</reference>
<name>A0A368YKT4_9HYPH</name>